<evidence type="ECO:0000256" key="1">
    <source>
        <dbReference type="SAM" id="Coils"/>
    </source>
</evidence>
<gene>
    <name evidence="3" type="ORF">ECRASSUSDP1_LOCUS3507</name>
</gene>
<keyword evidence="1" id="KW-0175">Coiled coil</keyword>
<feature type="compositionally biased region" description="Basic and acidic residues" evidence="2">
    <location>
        <begin position="95"/>
        <end position="130"/>
    </location>
</feature>
<feature type="compositionally biased region" description="Low complexity" evidence="2">
    <location>
        <begin position="131"/>
        <end position="141"/>
    </location>
</feature>
<feature type="region of interest" description="Disordered" evidence="2">
    <location>
        <begin position="377"/>
        <end position="451"/>
    </location>
</feature>
<reference evidence="3" key="1">
    <citation type="submission" date="2023-07" db="EMBL/GenBank/DDBJ databases">
        <authorList>
            <consortium name="AG Swart"/>
            <person name="Singh M."/>
            <person name="Singh A."/>
            <person name="Seah K."/>
            <person name="Emmerich C."/>
        </authorList>
    </citation>
    <scope>NUCLEOTIDE SEQUENCE</scope>
    <source>
        <strain evidence="3">DP1</strain>
    </source>
</reference>
<feature type="compositionally biased region" description="Low complexity" evidence="2">
    <location>
        <begin position="47"/>
        <end position="89"/>
    </location>
</feature>
<feature type="compositionally biased region" description="Acidic residues" evidence="2">
    <location>
        <begin position="142"/>
        <end position="151"/>
    </location>
</feature>
<keyword evidence="4" id="KW-1185">Reference proteome</keyword>
<feature type="compositionally biased region" description="Basic residues" evidence="2">
    <location>
        <begin position="404"/>
        <end position="414"/>
    </location>
</feature>
<protein>
    <submittedName>
        <fullName evidence="3">Uncharacterized protein</fullName>
    </submittedName>
</protein>
<dbReference type="Proteomes" id="UP001295684">
    <property type="component" value="Unassembled WGS sequence"/>
</dbReference>
<feature type="coiled-coil region" evidence="1">
    <location>
        <begin position="259"/>
        <end position="286"/>
    </location>
</feature>
<organism evidence="3 4">
    <name type="scientific">Euplotes crassus</name>
    <dbReference type="NCBI Taxonomy" id="5936"/>
    <lineage>
        <taxon>Eukaryota</taxon>
        <taxon>Sar</taxon>
        <taxon>Alveolata</taxon>
        <taxon>Ciliophora</taxon>
        <taxon>Intramacronucleata</taxon>
        <taxon>Spirotrichea</taxon>
        <taxon>Hypotrichia</taxon>
        <taxon>Euplotida</taxon>
        <taxon>Euplotidae</taxon>
        <taxon>Moneuplotes</taxon>
    </lineage>
</organism>
<comment type="caution">
    <text evidence="3">The sequence shown here is derived from an EMBL/GenBank/DDBJ whole genome shotgun (WGS) entry which is preliminary data.</text>
</comment>
<feature type="compositionally biased region" description="Acidic residues" evidence="2">
    <location>
        <begin position="417"/>
        <end position="439"/>
    </location>
</feature>
<evidence type="ECO:0000313" key="3">
    <source>
        <dbReference type="EMBL" id="CAI2362185.1"/>
    </source>
</evidence>
<feature type="compositionally biased region" description="Basic and acidic residues" evidence="2">
    <location>
        <begin position="378"/>
        <end position="403"/>
    </location>
</feature>
<name>A0AAD1U4K0_EUPCR</name>
<feature type="compositionally biased region" description="Basic and acidic residues" evidence="2">
    <location>
        <begin position="1"/>
        <end position="21"/>
    </location>
</feature>
<evidence type="ECO:0000256" key="2">
    <source>
        <dbReference type="SAM" id="MobiDB-lite"/>
    </source>
</evidence>
<proteinExistence type="predicted"/>
<feature type="compositionally biased region" description="Polar residues" evidence="2">
    <location>
        <begin position="23"/>
        <end position="46"/>
    </location>
</feature>
<sequence length="556" mass="64338">MSDRPEIISHPESSENEELKAPEQQNSPTPNITKEITSNPDDLSQLTPKNSSPGSGTPSPSQSPKPFLNSPRSSQKSSPSKQQEIQEMLQENEEEPKSETPDKKSENDYQMPEEDKSEKSHGKEDDEKSEQYQVVQEMQEVSAEEDEDPQDDKDNNSNKSSTKKREIKEEEKQQEEQQEQIPESSTLENKKELKKPSFYQGKPHSDKKLAIKRQHPPEMSRKPYQPQDRSCFAPKPELKQVNIRYTASYPKRPAENYDWEKDQAENKQKKELIKEIEKEKEKSKIIVKDSVKSLIKKKLEANSLKKASGSILVYLEAALVKFYTKKLDSLKNIVNITEKMNEINQEYHKPTVKTSETFKWCDTEMICTNDMKSMLSQVDEKRNQINKEKRERVKELRELENQRTKNRKRGRKRARDLDEENKESDEDMDDDFDSGDDDNPNLKAPGLMKSGSKANMITSSNIFDHLFEGDNEKTRVDVAGPRMSTLEHFVNKNPSFNASKTTSDPTLLVKQDSFKSQNEPMKIIKEITIKRKHLVFMLENDPKYCNSNLLYNCYLG</sequence>
<dbReference type="AlphaFoldDB" id="A0AAD1U4K0"/>
<dbReference type="EMBL" id="CAMPGE010003352">
    <property type="protein sequence ID" value="CAI2362185.1"/>
    <property type="molecule type" value="Genomic_DNA"/>
</dbReference>
<feature type="compositionally biased region" description="Basic and acidic residues" evidence="2">
    <location>
        <begin position="163"/>
        <end position="175"/>
    </location>
</feature>
<accession>A0AAD1U4K0</accession>
<feature type="region of interest" description="Disordered" evidence="2">
    <location>
        <begin position="1"/>
        <end position="237"/>
    </location>
</feature>
<feature type="compositionally biased region" description="Basic and acidic residues" evidence="2">
    <location>
        <begin position="203"/>
        <end position="221"/>
    </location>
</feature>
<evidence type="ECO:0000313" key="4">
    <source>
        <dbReference type="Proteomes" id="UP001295684"/>
    </source>
</evidence>